<dbReference type="Pfam" id="PF13649">
    <property type="entry name" value="Methyltransf_25"/>
    <property type="match status" value="1"/>
</dbReference>
<dbReference type="GO" id="GO:0008168">
    <property type="term" value="F:methyltransferase activity"/>
    <property type="evidence" value="ECO:0007669"/>
    <property type="project" value="UniProtKB-KW"/>
</dbReference>
<feature type="domain" description="Methyltransferase" evidence="1">
    <location>
        <begin position="44"/>
        <end position="137"/>
    </location>
</feature>
<gene>
    <name evidence="2" type="ORF">BXY45_1634</name>
</gene>
<keyword evidence="3" id="KW-1185">Reference proteome</keyword>
<dbReference type="OrthoDB" id="9804312at2"/>
<dbReference type="Proteomes" id="UP000245469">
    <property type="component" value="Unassembled WGS sequence"/>
</dbReference>
<comment type="caution">
    <text evidence="2">The sequence shown here is derived from an EMBL/GenBank/DDBJ whole genome shotgun (WGS) entry which is preliminary data.</text>
</comment>
<keyword evidence="2" id="KW-0808">Transferase</keyword>
<organism evidence="2 3">
    <name type="scientific">Quadrisphaera granulorum</name>
    <dbReference type="NCBI Taxonomy" id="317664"/>
    <lineage>
        <taxon>Bacteria</taxon>
        <taxon>Bacillati</taxon>
        <taxon>Actinomycetota</taxon>
        <taxon>Actinomycetes</taxon>
        <taxon>Kineosporiales</taxon>
        <taxon>Kineosporiaceae</taxon>
        <taxon>Quadrisphaera</taxon>
    </lineage>
</organism>
<protein>
    <submittedName>
        <fullName evidence="2">Methyltransferase family protein</fullName>
    </submittedName>
</protein>
<accession>A0A315ZDF4</accession>
<dbReference type="RefSeq" id="WP_109776792.1">
    <property type="nucleotide sequence ID" value="NZ_QGDQ01000063.1"/>
</dbReference>
<reference evidence="2 3" key="1">
    <citation type="submission" date="2018-03" db="EMBL/GenBank/DDBJ databases">
        <title>Genomic Encyclopedia of Archaeal and Bacterial Type Strains, Phase II (KMG-II): from individual species to whole genera.</title>
        <authorList>
            <person name="Goeker M."/>
        </authorList>
    </citation>
    <scope>NUCLEOTIDE SEQUENCE [LARGE SCALE GENOMIC DNA]</scope>
    <source>
        <strain evidence="2 3">DSM 44889</strain>
    </source>
</reference>
<dbReference type="Gene3D" id="3.40.50.150">
    <property type="entry name" value="Vaccinia Virus protein VP39"/>
    <property type="match status" value="1"/>
</dbReference>
<evidence type="ECO:0000313" key="2">
    <source>
        <dbReference type="EMBL" id="PWJ43655.1"/>
    </source>
</evidence>
<dbReference type="InterPro" id="IPR029063">
    <property type="entry name" value="SAM-dependent_MTases_sf"/>
</dbReference>
<keyword evidence="2" id="KW-0489">Methyltransferase</keyword>
<dbReference type="SUPFAM" id="SSF53335">
    <property type="entry name" value="S-adenosyl-L-methionine-dependent methyltransferases"/>
    <property type="match status" value="1"/>
</dbReference>
<sequence>MTARVPHDGAHWARYNAAQTGREPRELCRQVLALAGPGLGRTAIDLGCGAGVETRALLAAGWRVHAIDSAPDTRAVVTRTAADQDLSRLTIHHAPFADLDALPEADLVYAGYSLPYCDPSAFPRVWAAIRGALRPGGWFAGNFFGDHDSWAGTPGETYLSVDAVHALFEGLSVVSFVIEDDDGDAFSLDPPRRDLAAR</sequence>
<dbReference type="AlphaFoldDB" id="A0A315ZDF4"/>
<proteinExistence type="predicted"/>
<dbReference type="EMBL" id="QGDQ01000063">
    <property type="protein sequence ID" value="PWJ43655.1"/>
    <property type="molecule type" value="Genomic_DNA"/>
</dbReference>
<dbReference type="GO" id="GO:0032259">
    <property type="term" value="P:methylation"/>
    <property type="evidence" value="ECO:0007669"/>
    <property type="project" value="UniProtKB-KW"/>
</dbReference>
<name>A0A315ZDF4_9ACTN</name>
<evidence type="ECO:0000259" key="1">
    <source>
        <dbReference type="Pfam" id="PF13649"/>
    </source>
</evidence>
<dbReference type="InterPro" id="IPR041698">
    <property type="entry name" value="Methyltransf_25"/>
</dbReference>
<evidence type="ECO:0000313" key="3">
    <source>
        <dbReference type="Proteomes" id="UP000245469"/>
    </source>
</evidence>
<dbReference type="CDD" id="cd02440">
    <property type="entry name" value="AdoMet_MTases"/>
    <property type="match status" value="1"/>
</dbReference>